<evidence type="ECO:0000256" key="5">
    <source>
        <dbReference type="ARBA" id="ARBA00022729"/>
    </source>
</evidence>
<reference evidence="7" key="1">
    <citation type="submission" date="2022-11" db="EMBL/GenBank/DDBJ databases">
        <authorList>
            <person name="Kamali M."/>
            <person name="Peak L."/>
            <person name="Go Y.Y."/>
            <person name="Balasuriya U.B.R."/>
            <person name="Carossino M."/>
        </authorList>
    </citation>
    <scope>NUCLEOTIDE SEQUENCE</scope>
    <source>
        <strain evidence="7">4524</strain>
    </source>
</reference>
<sequence>MAAPFKVVTTFTVIQDIAQNVAGDKAIVESITKPGAEIHDYQPTPKDIAKAQKADLILWNGMNLERWFERFFENVKGKPAVVVTEGITPIAITEGEYKNLPNPHAWMSSANALQYIENIRAALVKYDPNNAESYNQNAKAYAEKVKAIAEPLRQRLSVIPEAQRWLVTSEGAFSYLAQDYQLKELYLWAINAEEQGSPQQVKKVIDGVKANHIPVVFSESTVSDKPAKQVAKETGALYGGVLYVDSLSTKDGPVPTYLDLLKVTISTIVDGFEKSNK</sequence>
<accession>A0A9X4G8I0</accession>
<dbReference type="GO" id="GO:0030313">
    <property type="term" value="C:cell envelope"/>
    <property type="evidence" value="ECO:0007669"/>
    <property type="project" value="UniProtKB-SubCell"/>
</dbReference>
<comment type="similarity">
    <text evidence="2 6">Belongs to the bacterial solute-binding protein 9 family.</text>
</comment>
<evidence type="ECO:0000256" key="2">
    <source>
        <dbReference type="ARBA" id="ARBA00011028"/>
    </source>
</evidence>
<organism evidence="7 8">
    <name type="scientific">Actinobacillus equuli subsp. equuli</name>
    <dbReference type="NCBI Taxonomy" id="202947"/>
    <lineage>
        <taxon>Bacteria</taxon>
        <taxon>Pseudomonadati</taxon>
        <taxon>Pseudomonadota</taxon>
        <taxon>Gammaproteobacteria</taxon>
        <taxon>Pasteurellales</taxon>
        <taxon>Pasteurellaceae</taxon>
        <taxon>Actinobacillus</taxon>
    </lineage>
</organism>
<dbReference type="AlphaFoldDB" id="A0A9X4G8I0"/>
<dbReference type="Gene3D" id="3.40.50.1980">
    <property type="entry name" value="Nitrogenase molybdenum iron protein domain"/>
    <property type="match status" value="2"/>
</dbReference>
<dbReference type="PANTHER" id="PTHR42953">
    <property type="entry name" value="HIGH-AFFINITY ZINC UPTAKE SYSTEM PROTEIN ZNUA-RELATED"/>
    <property type="match status" value="1"/>
</dbReference>
<evidence type="ECO:0000256" key="4">
    <source>
        <dbReference type="ARBA" id="ARBA00022723"/>
    </source>
</evidence>
<evidence type="ECO:0000256" key="3">
    <source>
        <dbReference type="ARBA" id="ARBA00022448"/>
    </source>
</evidence>
<dbReference type="PANTHER" id="PTHR42953:SF1">
    <property type="entry name" value="METAL-BINDING PROTEIN HI_0362-RELATED"/>
    <property type="match status" value="1"/>
</dbReference>
<keyword evidence="5" id="KW-0732">Signal</keyword>
<evidence type="ECO:0000256" key="6">
    <source>
        <dbReference type="RuleBase" id="RU003512"/>
    </source>
</evidence>
<evidence type="ECO:0000256" key="1">
    <source>
        <dbReference type="ARBA" id="ARBA00004196"/>
    </source>
</evidence>
<dbReference type="GO" id="GO:0030001">
    <property type="term" value="P:metal ion transport"/>
    <property type="evidence" value="ECO:0007669"/>
    <property type="project" value="InterPro"/>
</dbReference>
<keyword evidence="4" id="KW-0479">Metal-binding</keyword>
<proteinExistence type="inferred from homology"/>
<evidence type="ECO:0000313" key="7">
    <source>
        <dbReference type="EMBL" id="MDE8035614.1"/>
    </source>
</evidence>
<dbReference type="InterPro" id="IPR006127">
    <property type="entry name" value="ZnuA-like"/>
</dbReference>
<dbReference type="EMBL" id="JAPHVQ010000012">
    <property type="protein sequence ID" value="MDE8035614.1"/>
    <property type="molecule type" value="Genomic_DNA"/>
</dbReference>
<comment type="subcellular location">
    <subcellularLocation>
        <location evidence="1">Cell envelope</location>
    </subcellularLocation>
</comment>
<dbReference type="GO" id="GO:0046872">
    <property type="term" value="F:metal ion binding"/>
    <property type="evidence" value="ECO:0007669"/>
    <property type="project" value="UniProtKB-KW"/>
</dbReference>
<dbReference type="Pfam" id="PF01297">
    <property type="entry name" value="ZnuA"/>
    <property type="match status" value="1"/>
</dbReference>
<comment type="caution">
    <text evidence="7">The sequence shown here is derived from an EMBL/GenBank/DDBJ whole genome shotgun (WGS) entry which is preliminary data.</text>
</comment>
<name>A0A9X4G8I0_ACTEU</name>
<evidence type="ECO:0000313" key="8">
    <source>
        <dbReference type="Proteomes" id="UP001142444"/>
    </source>
</evidence>
<dbReference type="InterPro" id="IPR006128">
    <property type="entry name" value="Lipoprotein_PsaA-like"/>
</dbReference>
<dbReference type="CDD" id="cd01137">
    <property type="entry name" value="PsaA"/>
    <property type="match status" value="1"/>
</dbReference>
<reference evidence="7" key="2">
    <citation type="journal article" date="2023" name="Pathogens">
        <title>Pathological Features and Genomic Characterization of an Actinobacillus equuli subsp. equuli Bearing Unique Virulence-Associated Genes from an Adult Horse with Pleuropneumonia.</title>
        <authorList>
            <person name="Kamali M."/>
            <person name="Carossino M."/>
            <person name="Del Piero F."/>
            <person name="Peak L."/>
            <person name="Mitchell M.S."/>
            <person name="Willette J."/>
            <person name="Baker R."/>
            <person name="Li F."/>
            <person name="Kenez A."/>
            <person name="Balasuriya U.B.R."/>
            <person name="Go Y.Y."/>
        </authorList>
    </citation>
    <scope>NUCLEOTIDE SEQUENCE</scope>
    <source>
        <strain evidence="7">4524</strain>
    </source>
</reference>
<dbReference type="InterPro" id="IPR006129">
    <property type="entry name" value="AdhesinB"/>
</dbReference>
<dbReference type="InterPro" id="IPR050492">
    <property type="entry name" value="Bact_metal-bind_prot9"/>
</dbReference>
<dbReference type="GO" id="GO:0007155">
    <property type="term" value="P:cell adhesion"/>
    <property type="evidence" value="ECO:0007669"/>
    <property type="project" value="InterPro"/>
</dbReference>
<dbReference type="SUPFAM" id="SSF53807">
    <property type="entry name" value="Helical backbone' metal receptor"/>
    <property type="match status" value="1"/>
</dbReference>
<keyword evidence="3 6" id="KW-0813">Transport</keyword>
<dbReference type="Proteomes" id="UP001142444">
    <property type="component" value="Unassembled WGS sequence"/>
</dbReference>
<protein>
    <submittedName>
        <fullName evidence="7">Metal ABC transporter substrate-binding protein</fullName>
    </submittedName>
</protein>
<dbReference type="PRINTS" id="PR00691">
    <property type="entry name" value="ADHESINB"/>
</dbReference>
<gene>
    <name evidence="7" type="ORF">OQ257_10630</name>
</gene>
<keyword evidence="8" id="KW-1185">Reference proteome</keyword>
<dbReference type="PRINTS" id="PR00690">
    <property type="entry name" value="ADHESNFAMILY"/>
</dbReference>